<dbReference type="PRINTS" id="PR00038">
    <property type="entry name" value="HTHLUXR"/>
</dbReference>
<protein>
    <submittedName>
        <fullName evidence="6">LuxR family two component transcriptional regulator</fullName>
    </submittedName>
</protein>
<evidence type="ECO:0000259" key="4">
    <source>
        <dbReference type="PROSITE" id="PS50043"/>
    </source>
</evidence>
<dbReference type="RefSeq" id="WP_132420907.1">
    <property type="nucleotide sequence ID" value="NZ_SMFZ01000001.1"/>
</dbReference>
<dbReference type="InterPro" id="IPR016032">
    <property type="entry name" value="Sig_transdc_resp-reg_C-effctor"/>
</dbReference>
<dbReference type="InterPro" id="IPR058245">
    <property type="entry name" value="NreC/VraR/RcsB-like_REC"/>
</dbReference>
<reference evidence="6 7" key="1">
    <citation type="submission" date="2019-03" db="EMBL/GenBank/DDBJ databases">
        <title>Sequencing the genomes of 1000 actinobacteria strains.</title>
        <authorList>
            <person name="Klenk H.-P."/>
        </authorList>
    </citation>
    <scope>NUCLEOTIDE SEQUENCE [LARGE SCALE GENOMIC DNA]</scope>
    <source>
        <strain evidence="6 7">DSM 44969</strain>
    </source>
</reference>
<organism evidence="6 7">
    <name type="scientific">Pseudonocardia endophytica</name>
    <dbReference type="NCBI Taxonomy" id="401976"/>
    <lineage>
        <taxon>Bacteria</taxon>
        <taxon>Bacillati</taxon>
        <taxon>Actinomycetota</taxon>
        <taxon>Actinomycetes</taxon>
        <taxon>Pseudonocardiales</taxon>
        <taxon>Pseudonocardiaceae</taxon>
        <taxon>Pseudonocardia</taxon>
    </lineage>
</organism>
<evidence type="ECO:0000259" key="5">
    <source>
        <dbReference type="PROSITE" id="PS50110"/>
    </source>
</evidence>
<dbReference type="EMBL" id="SMFZ01000001">
    <property type="protein sequence ID" value="TCK24465.1"/>
    <property type="molecule type" value="Genomic_DNA"/>
</dbReference>
<dbReference type="CDD" id="cd17535">
    <property type="entry name" value="REC_NarL-like"/>
    <property type="match status" value="1"/>
</dbReference>
<dbReference type="GO" id="GO:0006355">
    <property type="term" value="P:regulation of DNA-templated transcription"/>
    <property type="evidence" value="ECO:0007669"/>
    <property type="project" value="InterPro"/>
</dbReference>
<dbReference type="InterPro" id="IPR039420">
    <property type="entry name" value="WalR-like"/>
</dbReference>
<dbReference type="SUPFAM" id="SSF46894">
    <property type="entry name" value="C-terminal effector domain of the bipartite response regulators"/>
    <property type="match status" value="1"/>
</dbReference>
<evidence type="ECO:0000313" key="7">
    <source>
        <dbReference type="Proteomes" id="UP000295560"/>
    </source>
</evidence>
<dbReference type="GO" id="GO:0003677">
    <property type="term" value="F:DNA binding"/>
    <property type="evidence" value="ECO:0007669"/>
    <property type="project" value="UniProtKB-KW"/>
</dbReference>
<accession>A0A4R1HU56</accession>
<sequence length="213" mass="22694">MSRPTIRVVIADDHAVVRHGLAQLLGTADDIEVVGDARDGTEAVRVAADLEPDVVLMDLSMPGTDGVDATKAIKTGPSGARVLVLTSFSEQARVLAALDAGADGYLLKHAEPEAILDGVRQVVDGGVPLDAKAARVLIDRGAQARPLVSDDGLTGRERDVLELLGKGLSNKQIGRRLDIAERTVKAHLTHVFQRLGVTDRTQAALWAQRHLEQ</sequence>
<name>A0A4R1HU56_PSEEN</name>
<keyword evidence="1 3" id="KW-0597">Phosphoprotein</keyword>
<dbReference type="InterPro" id="IPR001789">
    <property type="entry name" value="Sig_transdc_resp-reg_receiver"/>
</dbReference>
<dbReference type="AlphaFoldDB" id="A0A4R1HU56"/>
<gene>
    <name evidence="6" type="ORF">EV378_0237</name>
</gene>
<dbReference type="InterPro" id="IPR011006">
    <property type="entry name" value="CheY-like_superfamily"/>
</dbReference>
<dbReference type="PROSITE" id="PS50110">
    <property type="entry name" value="RESPONSE_REGULATORY"/>
    <property type="match status" value="1"/>
</dbReference>
<keyword evidence="7" id="KW-1185">Reference proteome</keyword>
<dbReference type="PROSITE" id="PS50043">
    <property type="entry name" value="HTH_LUXR_2"/>
    <property type="match status" value="1"/>
</dbReference>
<evidence type="ECO:0000256" key="2">
    <source>
        <dbReference type="ARBA" id="ARBA00023125"/>
    </source>
</evidence>
<feature type="domain" description="HTH luxR-type" evidence="4">
    <location>
        <begin position="146"/>
        <end position="211"/>
    </location>
</feature>
<dbReference type="CDD" id="cd06170">
    <property type="entry name" value="LuxR_C_like"/>
    <property type="match status" value="1"/>
</dbReference>
<dbReference type="Gene3D" id="3.40.50.2300">
    <property type="match status" value="1"/>
</dbReference>
<keyword evidence="2" id="KW-0238">DNA-binding</keyword>
<evidence type="ECO:0000256" key="1">
    <source>
        <dbReference type="ARBA" id="ARBA00022553"/>
    </source>
</evidence>
<dbReference type="GO" id="GO:0000160">
    <property type="term" value="P:phosphorelay signal transduction system"/>
    <property type="evidence" value="ECO:0007669"/>
    <property type="project" value="InterPro"/>
</dbReference>
<comment type="caution">
    <text evidence="6">The sequence shown here is derived from an EMBL/GenBank/DDBJ whole genome shotgun (WGS) entry which is preliminary data.</text>
</comment>
<dbReference type="Proteomes" id="UP000295560">
    <property type="component" value="Unassembled WGS sequence"/>
</dbReference>
<evidence type="ECO:0000256" key="3">
    <source>
        <dbReference type="PROSITE-ProRule" id="PRU00169"/>
    </source>
</evidence>
<dbReference type="InterPro" id="IPR000792">
    <property type="entry name" value="Tscrpt_reg_LuxR_C"/>
</dbReference>
<dbReference type="SUPFAM" id="SSF52172">
    <property type="entry name" value="CheY-like"/>
    <property type="match status" value="1"/>
</dbReference>
<feature type="modified residue" description="4-aspartylphosphate" evidence="3">
    <location>
        <position position="58"/>
    </location>
</feature>
<feature type="domain" description="Response regulatory" evidence="5">
    <location>
        <begin position="7"/>
        <end position="123"/>
    </location>
</feature>
<dbReference type="OrthoDB" id="9808843at2"/>
<dbReference type="SMART" id="SM00448">
    <property type="entry name" value="REC"/>
    <property type="match status" value="1"/>
</dbReference>
<dbReference type="PROSITE" id="PS00622">
    <property type="entry name" value="HTH_LUXR_1"/>
    <property type="match status" value="1"/>
</dbReference>
<dbReference type="Pfam" id="PF00072">
    <property type="entry name" value="Response_reg"/>
    <property type="match status" value="1"/>
</dbReference>
<dbReference type="Pfam" id="PF00196">
    <property type="entry name" value="GerE"/>
    <property type="match status" value="1"/>
</dbReference>
<dbReference type="SMART" id="SM00421">
    <property type="entry name" value="HTH_LUXR"/>
    <property type="match status" value="1"/>
</dbReference>
<evidence type="ECO:0000313" key="6">
    <source>
        <dbReference type="EMBL" id="TCK24465.1"/>
    </source>
</evidence>
<dbReference type="PANTHER" id="PTHR43214">
    <property type="entry name" value="TWO-COMPONENT RESPONSE REGULATOR"/>
    <property type="match status" value="1"/>
</dbReference>
<proteinExistence type="predicted"/>